<sequence>MRVLAPPLGPLPVTTAPYTTVASSRIPLKGLRAVAGASSSTEKEECADTMLMGRPRRMLTLGDWLDSPSSDEPNQERMQAAKPSDAILVMVGVMPEPAEDRLQIGGKAALHFQAQHLACIRNGKKTSSMFMVANSSCWTKTSVKMSRPKKICSALTRTYPPRKQWRHSGKQTFSSAEALRGCMAARGKIVKEG</sequence>
<evidence type="ECO:0000313" key="1">
    <source>
        <dbReference type="EMBL" id="GMF11107.1"/>
    </source>
</evidence>
<protein>
    <submittedName>
        <fullName evidence="1">Unnamed protein product</fullName>
    </submittedName>
</protein>
<gene>
    <name evidence="1" type="ORF">Plil01_000184700</name>
</gene>
<reference evidence="1" key="1">
    <citation type="submission" date="2023-04" db="EMBL/GenBank/DDBJ databases">
        <title>Phytophthora lilii NBRC 32176.</title>
        <authorList>
            <person name="Ichikawa N."/>
            <person name="Sato H."/>
            <person name="Tonouchi N."/>
        </authorList>
    </citation>
    <scope>NUCLEOTIDE SEQUENCE</scope>
    <source>
        <strain evidence="1">NBRC 32176</strain>
    </source>
</reference>
<dbReference type="EMBL" id="BSXW01000064">
    <property type="protein sequence ID" value="GMF11107.1"/>
    <property type="molecule type" value="Genomic_DNA"/>
</dbReference>
<evidence type="ECO:0000313" key="2">
    <source>
        <dbReference type="Proteomes" id="UP001165083"/>
    </source>
</evidence>
<organism evidence="1 2">
    <name type="scientific">Phytophthora lilii</name>
    <dbReference type="NCBI Taxonomy" id="2077276"/>
    <lineage>
        <taxon>Eukaryota</taxon>
        <taxon>Sar</taxon>
        <taxon>Stramenopiles</taxon>
        <taxon>Oomycota</taxon>
        <taxon>Peronosporomycetes</taxon>
        <taxon>Peronosporales</taxon>
        <taxon>Peronosporaceae</taxon>
        <taxon>Phytophthora</taxon>
    </lineage>
</organism>
<name>A0A9W6TE38_9STRA</name>
<comment type="caution">
    <text evidence="1">The sequence shown here is derived from an EMBL/GenBank/DDBJ whole genome shotgun (WGS) entry which is preliminary data.</text>
</comment>
<proteinExistence type="predicted"/>
<keyword evidence="2" id="KW-1185">Reference proteome</keyword>
<dbReference type="AlphaFoldDB" id="A0A9W6TE38"/>
<accession>A0A9W6TE38</accession>
<dbReference type="Proteomes" id="UP001165083">
    <property type="component" value="Unassembled WGS sequence"/>
</dbReference>